<sequence>MVTTDIKPKRHRAKITEWLDNRGFGYVGMGEARVFVHIRDFVERIKMPETGDVITYTLGHDKQGRVCATSVMQVGYGGQVSLGAWIGLAVLLAAPVYAVVTELDRARWPGVAGAVAVASLITFALYAFDKGQAKRGAFRMPEAWLHLAELAGGWPGAFLAQRALRHKSTKPTYRFTFGVIVLFHQFVAVDLIYGWEVSRHLRELWNFVVGS</sequence>
<evidence type="ECO:0000313" key="3">
    <source>
        <dbReference type="Proteomes" id="UP001218638"/>
    </source>
</evidence>
<dbReference type="Pfam" id="PF06961">
    <property type="entry name" value="DUF1294"/>
    <property type="match status" value="1"/>
</dbReference>
<keyword evidence="3" id="KW-1185">Reference proteome</keyword>
<feature type="transmembrane region" description="Helical" evidence="1">
    <location>
        <begin position="106"/>
        <end position="128"/>
    </location>
</feature>
<dbReference type="Gene3D" id="2.40.50.140">
    <property type="entry name" value="Nucleic acid-binding proteins"/>
    <property type="match status" value="1"/>
</dbReference>
<keyword evidence="1" id="KW-0812">Transmembrane</keyword>
<proteinExistence type="predicted"/>
<dbReference type="KEGG" id="slom:PXH66_22485"/>
<keyword evidence="1" id="KW-0472">Membrane</keyword>
<gene>
    <name evidence="2" type="ORF">PXH66_22485</name>
</gene>
<accession>A0AAE9ZTY9</accession>
<dbReference type="SUPFAM" id="SSF50249">
    <property type="entry name" value="Nucleic acid-binding proteins"/>
    <property type="match status" value="1"/>
</dbReference>
<dbReference type="AlphaFoldDB" id="A0AAE9ZTY9"/>
<reference evidence="2" key="1">
    <citation type="submission" date="2023-03" db="EMBL/GenBank/DDBJ databases">
        <title>Lomoglobus Profundus gen. nov., sp. nov., a novel member of the phylum Verrucomicrobia, isolated from deep-marine sediment of South China Sea.</title>
        <authorList>
            <person name="Ahmad T."/>
            <person name="Ishaq S.E."/>
            <person name="Wang F."/>
        </authorList>
    </citation>
    <scope>NUCLEOTIDE SEQUENCE</scope>
    <source>
        <strain evidence="2">LMO-M01</strain>
    </source>
</reference>
<dbReference type="InterPro" id="IPR010718">
    <property type="entry name" value="DUF1294"/>
</dbReference>
<evidence type="ECO:0000313" key="2">
    <source>
        <dbReference type="EMBL" id="WED65115.1"/>
    </source>
</evidence>
<feature type="transmembrane region" description="Helical" evidence="1">
    <location>
        <begin position="82"/>
        <end position="100"/>
    </location>
</feature>
<dbReference type="Proteomes" id="UP001218638">
    <property type="component" value="Chromosome"/>
</dbReference>
<feature type="transmembrane region" description="Helical" evidence="1">
    <location>
        <begin position="175"/>
        <end position="195"/>
    </location>
</feature>
<dbReference type="RefSeq" id="WP_330929501.1">
    <property type="nucleotide sequence ID" value="NZ_CP119075.1"/>
</dbReference>
<organism evidence="2 3">
    <name type="scientific">Synoicihabitans lomoniglobus</name>
    <dbReference type="NCBI Taxonomy" id="2909285"/>
    <lineage>
        <taxon>Bacteria</taxon>
        <taxon>Pseudomonadati</taxon>
        <taxon>Verrucomicrobiota</taxon>
        <taxon>Opitutia</taxon>
        <taxon>Opitutales</taxon>
        <taxon>Opitutaceae</taxon>
        <taxon>Synoicihabitans</taxon>
    </lineage>
</organism>
<name>A0AAE9ZTY9_9BACT</name>
<keyword evidence="1" id="KW-1133">Transmembrane helix</keyword>
<dbReference type="InterPro" id="IPR012340">
    <property type="entry name" value="NA-bd_OB-fold"/>
</dbReference>
<evidence type="ECO:0000256" key="1">
    <source>
        <dbReference type="SAM" id="Phobius"/>
    </source>
</evidence>
<protein>
    <submittedName>
        <fullName evidence="2">DUF1294 domain-containing protein</fullName>
    </submittedName>
</protein>
<dbReference type="EMBL" id="CP119075">
    <property type="protein sequence ID" value="WED65115.1"/>
    <property type="molecule type" value="Genomic_DNA"/>
</dbReference>